<name>A0ACB9RAT9_9MYRT</name>
<protein>
    <submittedName>
        <fullName evidence="1">Uncharacterized protein</fullName>
    </submittedName>
</protein>
<dbReference type="Proteomes" id="UP001057402">
    <property type="component" value="Chromosome 4"/>
</dbReference>
<keyword evidence="2" id="KW-1185">Reference proteome</keyword>
<proteinExistence type="predicted"/>
<comment type="caution">
    <text evidence="1">The sequence shown here is derived from an EMBL/GenBank/DDBJ whole genome shotgun (WGS) entry which is preliminary data.</text>
</comment>
<organism evidence="1 2">
    <name type="scientific">Melastoma candidum</name>
    <dbReference type="NCBI Taxonomy" id="119954"/>
    <lineage>
        <taxon>Eukaryota</taxon>
        <taxon>Viridiplantae</taxon>
        <taxon>Streptophyta</taxon>
        <taxon>Embryophyta</taxon>
        <taxon>Tracheophyta</taxon>
        <taxon>Spermatophyta</taxon>
        <taxon>Magnoliopsida</taxon>
        <taxon>eudicotyledons</taxon>
        <taxon>Gunneridae</taxon>
        <taxon>Pentapetalae</taxon>
        <taxon>rosids</taxon>
        <taxon>malvids</taxon>
        <taxon>Myrtales</taxon>
        <taxon>Melastomataceae</taxon>
        <taxon>Melastomatoideae</taxon>
        <taxon>Melastomateae</taxon>
        <taxon>Melastoma</taxon>
    </lineage>
</organism>
<accession>A0ACB9RAT9</accession>
<sequence>MASSIAQNVLMALTVTANEYYSSKVQAVRRREGGRWPKSPATGVAPATTRGDLPRRSLVLSPAVVVAAAASTTPSLPQVSDSASELLKRYLKKSEENKEKNDKERMESYYKRNYKDYFDFAEGGLRAKSEDKLSEAEKGILDWLNRNK</sequence>
<gene>
    <name evidence="1" type="ORF">MLD38_013426</name>
</gene>
<dbReference type="EMBL" id="CM042883">
    <property type="protein sequence ID" value="KAI4375572.1"/>
    <property type="molecule type" value="Genomic_DNA"/>
</dbReference>
<evidence type="ECO:0000313" key="1">
    <source>
        <dbReference type="EMBL" id="KAI4375572.1"/>
    </source>
</evidence>
<reference evidence="2" key="1">
    <citation type="journal article" date="2023" name="Front. Plant Sci.">
        <title>Chromosomal-level genome assembly of Melastoma candidum provides insights into trichome evolution.</title>
        <authorList>
            <person name="Zhong Y."/>
            <person name="Wu W."/>
            <person name="Sun C."/>
            <person name="Zou P."/>
            <person name="Liu Y."/>
            <person name="Dai S."/>
            <person name="Zhou R."/>
        </authorList>
    </citation>
    <scope>NUCLEOTIDE SEQUENCE [LARGE SCALE GENOMIC DNA]</scope>
</reference>
<evidence type="ECO:0000313" key="2">
    <source>
        <dbReference type="Proteomes" id="UP001057402"/>
    </source>
</evidence>